<dbReference type="PANTHER" id="PTHR13094:SF1">
    <property type="entry name" value="NADH DEHYDROGENASE [UBIQUINONE] 1 BETA SUBCOMPLEX SUBUNIT 10"/>
    <property type="match status" value="1"/>
</dbReference>
<keyword evidence="4" id="KW-0813">Transport</keyword>
<dbReference type="InterPro" id="IPR039993">
    <property type="entry name" value="NDUFB10"/>
</dbReference>
<dbReference type="EnsemblMetazoa" id="XM_030984338">
    <property type="protein sequence ID" value="XP_030840198"/>
    <property type="gene ID" value="LOC586459"/>
</dbReference>
<dbReference type="KEGG" id="spu:586459"/>
<keyword evidence="9" id="KW-0472">Membrane</keyword>
<dbReference type="AlphaFoldDB" id="A0A7M7NST1"/>
<evidence type="ECO:0000256" key="2">
    <source>
        <dbReference type="ARBA" id="ARBA00008317"/>
    </source>
</evidence>
<accession>A0A7M7NST1</accession>
<reference evidence="11" key="2">
    <citation type="submission" date="2021-01" db="UniProtKB">
        <authorList>
            <consortium name="EnsemblMetazoa"/>
        </authorList>
    </citation>
    <scope>IDENTIFICATION</scope>
</reference>
<evidence type="ECO:0000256" key="10">
    <source>
        <dbReference type="SAM" id="Coils"/>
    </source>
</evidence>
<comment type="subcellular location">
    <subcellularLocation>
        <location evidence="1">Mitochondrion inner membrane</location>
        <topology evidence="1">Peripheral membrane protein</topology>
        <orientation evidence="1">Matrix side</orientation>
    </subcellularLocation>
</comment>
<keyword evidence="10" id="KW-0175">Coiled coil</keyword>
<keyword evidence="6" id="KW-0999">Mitochondrion inner membrane</keyword>
<evidence type="ECO:0000256" key="1">
    <source>
        <dbReference type="ARBA" id="ARBA00004443"/>
    </source>
</evidence>
<protein>
    <recommendedName>
        <fullName evidence="3">NADH dehydrogenase [ubiquinone] 1 beta subcomplex subunit 10</fullName>
    </recommendedName>
</protein>
<dbReference type="GeneID" id="586459"/>
<keyword evidence="7" id="KW-0249">Electron transport</keyword>
<evidence type="ECO:0000256" key="4">
    <source>
        <dbReference type="ARBA" id="ARBA00022448"/>
    </source>
</evidence>
<evidence type="ECO:0000256" key="6">
    <source>
        <dbReference type="ARBA" id="ARBA00022792"/>
    </source>
</evidence>
<evidence type="ECO:0000256" key="3">
    <source>
        <dbReference type="ARBA" id="ARBA00014109"/>
    </source>
</evidence>
<dbReference type="PANTHER" id="PTHR13094">
    <property type="entry name" value="NADH-UBIQUINONE OXIDOREDUCTASE PDSW SUBUNIT"/>
    <property type="match status" value="1"/>
</dbReference>
<dbReference type="InParanoid" id="A0A7M7NST1"/>
<dbReference type="Proteomes" id="UP000007110">
    <property type="component" value="Unassembled WGS sequence"/>
</dbReference>
<comment type="similarity">
    <text evidence="2">Belongs to the complex I NDUFB10 subunit family.</text>
</comment>
<keyword evidence="8" id="KW-0496">Mitochondrion</keyword>
<evidence type="ECO:0000256" key="9">
    <source>
        <dbReference type="ARBA" id="ARBA00023136"/>
    </source>
</evidence>
<dbReference type="CTD" id="4716"/>
<reference evidence="12" key="1">
    <citation type="submission" date="2015-02" db="EMBL/GenBank/DDBJ databases">
        <title>Genome sequencing for Strongylocentrotus purpuratus.</title>
        <authorList>
            <person name="Murali S."/>
            <person name="Liu Y."/>
            <person name="Vee V."/>
            <person name="English A."/>
            <person name="Wang M."/>
            <person name="Skinner E."/>
            <person name="Han Y."/>
            <person name="Muzny D.M."/>
            <person name="Worley K.C."/>
            <person name="Gibbs R.A."/>
        </authorList>
    </citation>
    <scope>NUCLEOTIDE SEQUENCE</scope>
</reference>
<evidence type="ECO:0000313" key="11">
    <source>
        <dbReference type="EnsemblMetazoa" id="XP_030840198"/>
    </source>
</evidence>
<evidence type="ECO:0000256" key="8">
    <source>
        <dbReference type="ARBA" id="ARBA00023128"/>
    </source>
</evidence>
<organism evidence="11 12">
    <name type="scientific">Strongylocentrotus purpuratus</name>
    <name type="common">Purple sea urchin</name>
    <dbReference type="NCBI Taxonomy" id="7668"/>
    <lineage>
        <taxon>Eukaryota</taxon>
        <taxon>Metazoa</taxon>
        <taxon>Echinodermata</taxon>
        <taxon>Eleutherozoa</taxon>
        <taxon>Echinozoa</taxon>
        <taxon>Echinoidea</taxon>
        <taxon>Euechinoidea</taxon>
        <taxon>Echinacea</taxon>
        <taxon>Camarodonta</taxon>
        <taxon>Echinidea</taxon>
        <taxon>Strongylocentrotidae</taxon>
        <taxon>Strongylocentrotus</taxon>
    </lineage>
</organism>
<evidence type="ECO:0000256" key="5">
    <source>
        <dbReference type="ARBA" id="ARBA00022660"/>
    </source>
</evidence>
<feature type="coiled-coil region" evidence="10">
    <location>
        <begin position="97"/>
        <end position="148"/>
    </location>
</feature>
<dbReference type="InterPro" id="IPR019377">
    <property type="entry name" value="NADH_UbQ_OxRdtase_su10"/>
</dbReference>
<dbReference type="GO" id="GO:0045271">
    <property type="term" value="C:respiratory chain complex I"/>
    <property type="evidence" value="ECO:0000318"/>
    <property type="project" value="GO_Central"/>
</dbReference>
<dbReference type="RefSeq" id="XP_030840198.1">
    <property type="nucleotide sequence ID" value="XM_030984338.1"/>
</dbReference>
<keyword evidence="12" id="KW-1185">Reference proteome</keyword>
<name>A0A7M7NST1_STRPU</name>
<keyword evidence="5" id="KW-0679">Respiratory chain</keyword>
<evidence type="ECO:0000313" key="12">
    <source>
        <dbReference type="Proteomes" id="UP000007110"/>
    </source>
</evidence>
<sequence>MGVLEEFIGNAFYYTIDAPVTFVRDFVDSQRKRSPYYYYHQRFPRVPSIEECAVDDYVCMYEGNMQYKRDRLVDMEILKHLQKVLADCNLMEGPNAKQSCKAQLAEYEEAADGYQGKYGELGGTGNAVKCMMKQKARLMEERRKAREQGKA</sequence>
<evidence type="ECO:0000256" key="7">
    <source>
        <dbReference type="ARBA" id="ARBA00022982"/>
    </source>
</evidence>
<dbReference type="GO" id="GO:0005743">
    <property type="term" value="C:mitochondrial inner membrane"/>
    <property type="evidence" value="ECO:0007669"/>
    <property type="project" value="UniProtKB-SubCell"/>
</dbReference>
<dbReference type="OrthoDB" id="6017729at2759"/>
<dbReference type="OMA" id="CKPILEQ"/>
<dbReference type="Pfam" id="PF10249">
    <property type="entry name" value="NDUFB10"/>
    <property type="match status" value="1"/>
</dbReference>
<proteinExistence type="inferred from homology"/>